<sequence>MLVQGDADKKIWVDFQQRVAKAPEQVLRYSRSSGAKPLWPMASGRASKSEIPNCKSCGGSLCFEFQVMPQLLFFFGGKNDRESLDWATIVVYTCANSCDSSLSYKEEFVWVQLYSQTT</sequence>
<reference evidence="3" key="2">
    <citation type="submission" date="2025-08" db="UniProtKB">
        <authorList>
            <consortium name="RefSeq"/>
        </authorList>
    </citation>
    <scope>IDENTIFICATION</scope>
    <source>
        <tissue evidence="3">Leaf</tissue>
    </source>
</reference>
<evidence type="ECO:0000313" key="3">
    <source>
        <dbReference type="RefSeq" id="XP_010429426.1"/>
    </source>
</evidence>
<accession>A0ABM0TPR1</accession>
<protein>
    <submittedName>
        <fullName evidence="3">Programmed cell death protein 2-like</fullName>
    </submittedName>
</protein>
<dbReference type="GeneID" id="104713892"/>
<proteinExistence type="predicted"/>
<dbReference type="Proteomes" id="UP000694864">
    <property type="component" value="Chromosome 2"/>
</dbReference>
<feature type="domain" description="Programmed cell death protein 2 C-terminal" evidence="1">
    <location>
        <begin position="10"/>
        <end position="112"/>
    </location>
</feature>
<dbReference type="PANTHER" id="PTHR12298">
    <property type="entry name" value="PCDC2 PROGRAMMED CELL DEATH PROTEIN 2 -RELATED"/>
    <property type="match status" value="1"/>
</dbReference>
<gene>
    <name evidence="3" type="primary">LOC104713892</name>
</gene>
<name>A0ABM0TPR1_CAMSA</name>
<organism evidence="2 3">
    <name type="scientific">Camelina sativa</name>
    <name type="common">False flax</name>
    <name type="synonym">Myagrum sativum</name>
    <dbReference type="NCBI Taxonomy" id="90675"/>
    <lineage>
        <taxon>Eukaryota</taxon>
        <taxon>Viridiplantae</taxon>
        <taxon>Streptophyta</taxon>
        <taxon>Embryophyta</taxon>
        <taxon>Tracheophyta</taxon>
        <taxon>Spermatophyta</taxon>
        <taxon>Magnoliopsida</taxon>
        <taxon>eudicotyledons</taxon>
        <taxon>Gunneridae</taxon>
        <taxon>Pentapetalae</taxon>
        <taxon>rosids</taxon>
        <taxon>malvids</taxon>
        <taxon>Brassicales</taxon>
        <taxon>Brassicaceae</taxon>
        <taxon>Camelineae</taxon>
        <taxon>Camelina</taxon>
    </lineage>
</organism>
<dbReference type="RefSeq" id="XP_010429426.1">
    <property type="nucleotide sequence ID" value="XM_010431124.2"/>
</dbReference>
<keyword evidence="2" id="KW-1185">Reference proteome</keyword>
<dbReference type="PANTHER" id="PTHR12298:SF4">
    <property type="entry name" value="PROGRAMMED CELL DEATH PROTEIN 2"/>
    <property type="match status" value="1"/>
</dbReference>
<dbReference type="InterPro" id="IPR007320">
    <property type="entry name" value="PDCD2_C"/>
</dbReference>
<dbReference type="Pfam" id="PF04194">
    <property type="entry name" value="PDCD2_C"/>
    <property type="match status" value="1"/>
</dbReference>
<reference evidence="2" key="1">
    <citation type="journal article" date="2014" name="Nat. Commun.">
        <title>The emerging biofuel crop Camelina sativa retains a highly undifferentiated hexaploid genome structure.</title>
        <authorList>
            <person name="Kagale S."/>
            <person name="Koh C."/>
            <person name="Nixon J."/>
            <person name="Bollina V."/>
            <person name="Clarke W.E."/>
            <person name="Tuteja R."/>
            <person name="Spillane C."/>
            <person name="Robinson S.J."/>
            <person name="Links M.G."/>
            <person name="Clarke C."/>
            <person name="Higgins E.E."/>
            <person name="Huebert T."/>
            <person name="Sharpe A.G."/>
            <person name="Parkin I.A."/>
        </authorList>
    </citation>
    <scope>NUCLEOTIDE SEQUENCE [LARGE SCALE GENOMIC DNA]</scope>
    <source>
        <strain evidence="2">cv. DH55</strain>
    </source>
</reference>
<evidence type="ECO:0000313" key="2">
    <source>
        <dbReference type="Proteomes" id="UP000694864"/>
    </source>
</evidence>
<evidence type="ECO:0000259" key="1">
    <source>
        <dbReference type="Pfam" id="PF04194"/>
    </source>
</evidence>